<dbReference type="AlphaFoldDB" id="W7CSN0"/>
<name>W7CSN0_9LIST</name>
<dbReference type="PATRIC" id="fig|1265861.3.peg.2171"/>
<dbReference type="InterPro" id="IPR012337">
    <property type="entry name" value="RNaseH-like_sf"/>
</dbReference>
<dbReference type="SUPFAM" id="SSF53098">
    <property type="entry name" value="Ribonuclease H-like"/>
    <property type="match status" value="1"/>
</dbReference>
<dbReference type="Pfam" id="PF13333">
    <property type="entry name" value="rve_2"/>
    <property type="match status" value="1"/>
</dbReference>
<evidence type="ECO:0000313" key="3">
    <source>
        <dbReference type="Proteomes" id="UP000019243"/>
    </source>
</evidence>
<keyword evidence="3" id="KW-1185">Reference proteome</keyword>
<reference evidence="2 3" key="1">
    <citation type="submission" date="2012-12" db="EMBL/GenBank/DDBJ databases">
        <title>Novel taxa of Listeriaceae from agricultural environments in the United States.</title>
        <authorList>
            <person name="den Bakker H.C."/>
            <person name="Allred A."/>
            <person name="Warchocki S."/>
            <person name="Wright E.M."/>
            <person name="Burrell A."/>
            <person name="Nightingale K.K."/>
            <person name="Kephart D."/>
            <person name="Wiedmann M."/>
        </authorList>
    </citation>
    <scope>NUCLEOTIDE SEQUENCE [LARGE SCALE GENOMIC DNA]</scope>
    <source>
        <strain evidence="2 3">FSL F6-1037</strain>
    </source>
</reference>
<accession>W7CSN0</accession>
<dbReference type="PANTHER" id="PTHR46889">
    <property type="entry name" value="TRANSPOSASE INSF FOR INSERTION SEQUENCE IS3B-RELATED"/>
    <property type="match status" value="1"/>
</dbReference>
<dbReference type="STRING" id="1265861.BCAMP_11030"/>
<dbReference type="InterPro" id="IPR050900">
    <property type="entry name" value="Transposase_IS3/IS150/IS904"/>
</dbReference>
<dbReference type="OrthoDB" id="9781005at2"/>
<dbReference type="Proteomes" id="UP000019243">
    <property type="component" value="Unassembled WGS sequence"/>
</dbReference>
<gene>
    <name evidence="2" type="ORF">BCAMP_11030</name>
</gene>
<organism evidence="2 3">
    <name type="scientific">Brochothrix campestris FSL F6-1037</name>
    <dbReference type="NCBI Taxonomy" id="1265861"/>
    <lineage>
        <taxon>Bacteria</taxon>
        <taxon>Bacillati</taxon>
        <taxon>Bacillota</taxon>
        <taxon>Bacilli</taxon>
        <taxon>Bacillales</taxon>
        <taxon>Listeriaceae</taxon>
        <taxon>Brochothrix</taxon>
    </lineage>
</organism>
<dbReference type="InterPro" id="IPR001584">
    <property type="entry name" value="Integrase_cat-core"/>
</dbReference>
<evidence type="ECO:0000313" key="2">
    <source>
        <dbReference type="EMBL" id="EUJ36028.1"/>
    </source>
</evidence>
<sequence length="104" mass="12288">MIKYDAEFKMKVVRDYLKGYGGYQYLANKQQIKSMSRKGNCLDNSLMEDFFGLLKQEMYYGKVFHSFEELKGELEKGIHYYNHKRVKLKLNGLSPVAYRLKLTA</sequence>
<feature type="domain" description="Integrase catalytic" evidence="1">
    <location>
        <begin position="48"/>
        <end position="100"/>
    </location>
</feature>
<comment type="caution">
    <text evidence="2">The sequence shown here is derived from an EMBL/GenBank/DDBJ whole genome shotgun (WGS) entry which is preliminary data.</text>
</comment>
<dbReference type="EMBL" id="AODH01000049">
    <property type="protein sequence ID" value="EUJ36028.1"/>
    <property type="molecule type" value="Genomic_DNA"/>
</dbReference>
<protein>
    <submittedName>
        <fullName evidence="2">Transposase</fullName>
    </submittedName>
</protein>
<dbReference type="GO" id="GO:0015074">
    <property type="term" value="P:DNA integration"/>
    <property type="evidence" value="ECO:0007669"/>
    <property type="project" value="InterPro"/>
</dbReference>
<proteinExistence type="predicted"/>
<dbReference type="PANTHER" id="PTHR46889:SF4">
    <property type="entry name" value="TRANSPOSASE INSO FOR INSERTION SEQUENCE ELEMENT IS911B-RELATED"/>
    <property type="match status" value="1"/>
</dbReference>
<evidence type="ECO:0000259" key="1">
    <source>
        <dbReference type="Pfam" id="PF13333"/>
    </source>
</evidence>